<dbReference type="InterPro" id="IPR002347">
    <property type="entry name" value="SDR_fam"/>
</dbReference>
<dbReference type="Proteomes" id="UP001369815">
    <property type="component" value="Unassembled WGS sequence"/>
</dbReference>
<evidence type="ECO:0000313" key="5">
    <source>
        <dbReference type="Proteomes" id="UP001369815"/>
    </source>
</evidence>
<dbReference type="EMBL" id="JBANMG010000009">
    <property type="protein sequence ID" value="KAK6949074.1"/>
    <property type="molecule type" value="Genomic_DNA"/>
</dbReference>
<accession>A0AAX6M9E2</accession>
<dbReference type="SUPFAM" id="SSF51735">
    <property type="entry name" value="NAD(P)-binding Rossmann-fold domains"/>
    <property type="match status" value="1"/>
</dbReference>
<name>A0AAX6M9E2_9PEZI</name>
<evidence type="ECO:0000256" key="3">
    <source>
        <dbReference type="RuleBase" id="RU000363"/>
    </source>
</evidence>
<proteinExistence type="inferred from homology"/>
<dbReference type="Pfam" id="PF00106">
    <property type="entry name" value="adh_short"/>
    <property type="match status" value="1"/>
</dbReference>
<dbReference type="PANTHER" id="PTHR42760:SF37">
    <property type="entry name" value="CLAVALDEHYDE DEHYDROGENASE"/>
    <property type="match status" value="1"/>
</dbReference>
<comment type="caution">
    <text evidence="4">The sequence shown here is derived from an EMBL/GenBank/DDBJ whole genome shotgun (WGS) entry which is preliminary data.</text>
</comment>
<keyword evidence="2" id="KW-0560">Oxidoreductase</keyword>
<dbReference type="GO" id="GO:0016616">
    <property type="term" value="F:oxidoreductase activity, acting on the CH-OH group of donors, NAD or NADP as acceptor"/>
    <property type="evidence" value="ECO:0007669"/>
    <property type="project" value="TreeGrafter"/>
</dbReference>
<gene>
    <name evidence="4" type="ORF">Daesc_009147</name>
</gene>
<dbReference type="PANTHER" id="PTHR42760">
    <property type="entry name" value="SHORT-CHAIN DEHYDROGENASES/REDUCTASES FAMILY MEMBER"/>
    <property type="match status" value="1"/>
</dbReference>
<dbReference type="Gene3D" id="3.40.50.720">
    <property type="entry name" value="NAD(P)-binding Rossmann-like Domain"/>
    <property type="match status" value="1"/>
</dbReference>
<evidence type="ECO:0000256" key="1">
    <source>
        <dbReference type="ARBA" id="ARBA00006484"/>
    </source>
</evidence>
<evidence type="ECO:0000313" key="4">
    <source>
        <dbReference type="EMBL" id="KAK6949074.1"/>
    </source>
</evidence>
<protein>
    <submittedName>
        <fullName evidence="4">Uncharacterized protein</fullName>
    </submittedName>
</protein>
<sequence>MAERVLSNQFAGATYPPVAPNWGADYCTNHYDTYDYINPATKSNCAGKAILVTGGNKGIGKGVAISYAKAGASHIAITSRSDVPEVVAEIEKSAADAGREKPVVTVLRLDVTDSASVTNGARLLEEQWGRLDILIGNAGYLSKYEKILDSDDDEWWRNFEVNVRGSYLVAKAFLPLMLRGGDKTIINMSSTGVNHFHAGGSGYQISKFTLLRLTEYLMAEYADQYIQEESLQIWPEDYQKQHKCTPALSGDTVAFLTSQRQDWLAGRYISVMWDMAEFFTKKEDIVAKDALKMKMTF</sequence>
<keyword evidence="5" id="KW-1185">Reference proteome</keyword>
<dbReference type="InterPro" id="IPR036291">
    <property type="entry name" value="NAD(P)-bd_dom_sf"/>
</dbReference>
<organism evidence="4 5">
    <name type="scientific">Daldinia eschscholtzii</name>
    <dbReference type="NCBI Taxonomy" id="292717"/>
    <lineage>
        <taxon>Eukaryota</taxon>
        <taxon>Fungi</taxon>
        <taxon>Dikarya</taxon>
        <taxon>Ascomycota</taxon>
        <taxon>Pezizomycotina</taxon>
        <taxon>Sordariomycetes</taxon>
        <taxon>Xylariomycetidae</taxon>
        <taxon>Xylariales</taxon>
        <taxon>Hypoxylaceae</taxon>
        <taxon>Daldinia</taxon>
    </lineage>
</organism>
<reference evidence="4 5" key="1">
    <citation type="journal article" date="2024" name="Front Chem Biol">
        <title>Unveiling the potential of Daldinia eschscholtzii MFLUCC 19-0629 through bioactivity and bioinformatics studies for enhanced sustainable agriculture production.</title>
        <authorList>
            <person name="Brooks S."/>
            <person name="Weaver J.A."/>
            <person name="Klomchit A."/>
            <person name="Alharthi S.A."/>
            <person name="Onlamun T."/>
            <person name="Nurani R."/>
            <person name="Vong T.K."/>
            <person name="Alberti F."/>
            <person name="Greco C."/>
        </authorList>
    </citation>
    <scope>NUCLEOTIDE SEQUENCE [LARGE SCALE GENOMIC DNA]</scope>
    <source>
        <strain evidence="4">MFLUCC 19-0629</strain>
    </source>
</reference>
<dbReference type="AlphaFoldDB" id="A0AAX6M9E2"/>
<dbReference type="CDD" id="cd05233">
    <property type="entry name" value="SDR_c"/>
    <property type="match status" value="1"/>
</dbReference>
<evidence type="ECO:0000256" key="2">
    <source>
        <dbReference type="ARBA" id="ARBA00023002"/>
    </source>
</evidence>
<dbReference type="PRINTS" id="PR00081">
    <property type="entry name" value="GDHRDH"/>
</dbReference>
<dbReference type="PRINTS" id="PR00080">
    <property type="entry name" value="SDRFAMILY"/>
</dbReference>
<comment type="similarity">
    <text evidence="1 3">Belongs to the short-chain dehydrogenases/reductases (SDR) family.</text>
</comment>